<dbReference type="PANTHER" id="PTHR12681">
    <property type="entry name" value="ZINC FINGER-CONTAINING PROTEIN P48ZNF"/>
    <property type="match status" value="1"/>
</dbReference>
<feature type="zinc finger region" description="C3H1-type" evidence="5">
    <location>
        <begin position="93"/>
        <end position="120"/>
    </location>
</feature>
<dbReference type="PANTHER" id="PTHR12681:SF0">
    <property type="entry name" value="ZINC FINGER CCCH DOMAIN-CONTAINING PROTEIN 15"/>
    <property type="match status" value="1"/>
</dbReference>
<feature type="region of interest" description="Disordered" evidence="6">
    <location>
        <begin position="1"/>
        <end position="26"/>
    </location>
</feature>
<dbReference type="SUPFAM" id="SSF90229">
    <property type="entry name" value="CCCH zinc finger"/>
    <property type="match status" value="1"/>
</dbReference>
<dbReference type="Pfam" id="PF00642">
    <property type="entry name" value="zf-CCCH"/>
    <property type="match status" value="1"/>
</dbReference>
<gene>
    <name evidence="8" type="ORF">NP493_1017g02054</name>
</gene>
<protein>
    <recommendedName>
        <fullName evidence="7">C3H1-type domain-containing protein</fullName>
    </recommendedName>
</protein>
<dbReference type="Gene3D" id="4.10.1000.10">
    <property type="entry name" value="Zinc finger, CCCH-type"/>
    <property type="match status" value="1"/>
</dbReference>
<sequence>MPPKGKKNEPSKKTDQKKKEKIIEDKTFGLKNKKGNKQQKFIKMVENQVKQGNQTARKAAVLTDPKKTKKEEEQAVLNALFKPVEQKVSKGVDPKSVLCAFFKAGMCKKGDKCKFSHDLNLGRKGAKRSIYDDAKEEADTMDNWDEAKLEEVVDQKHGESNKKMPKTAIICKYFLDAVENSKYGWFWQCPNGAGCHYRHALPPGFVLKKDKQKVEKESEISLEELIEKERAALNSQNLTKVTLATFLKWKEKKRQQKAAEASELVSKKKTDYKAGRMIGISGREMFEFNPELMTGDDDDAAGDIEYEMDEDDMAEVDTVHEIKLDDLVETEVDGTGTVKKDADRTAGTADLDDRIGGATENGCVGDSGIVDDESDKLDMAAALPPGGDGVAGGGACAAVDVEIDENLFDGDDLDLVDDELDSLDLND</sequence>
<evidence type="ECO:0000256" key="4">
    <source>
        <dbReference type="ARBA" id="ARBA00022833"/>
    </source>
</evidence>
<feature type="domain" description="C3H1-type" evidence="7">
    <location>
        <begin position="165"/>
        <end position="202"/>
    </location>
</feature>
<evidence type="ECO:0000256" key="3">
    <source>
        <dbReference type="ARBA" id="ARBA00022771"/>
    </source>
</evidence>
<evidence type="ECO:0000256" key="5">
    <source>
        <dbReference type="PROSITE-ProRule" id="PRU00723"/>
    </source>
</evidence>
<evidence type="ECO:0000259" key="7">
    <source>
        <dbReference type="PROSITE" id="PS50103"/>
    </source>
</evidence>
<keyword evidence="4 5" id="KW-0862">Zinc</keyword>
<dbReference type="Gene3D" id="6.20.400.10">
    <property type="match status" value="1"/>
</dbReference>
<dbReference type="PROSITE" id="PS50103">
    <property type="entry name" value="ZF_C3H1"/>
    <property type="match status" value="2"/>
</dbReference>
<dbReference type="GO" id="GO:0002181">
    <property type="term" value="P:cytoplasmic translation"/>
    <property type="evidence" value="ECO:0007669"/>
    <property type="project" value="TreeGrafter"/>
</dbReference>
<dbReference type="GO" id="GO:0005829">
    <property type="term" value="C:cytosol"/>
    <property type="evidence" value="ECO:0007669"/>
    <property type="project" value="TreeGrafter"/>
</dbReference>
<keyword evidence="9" id="KW-1185">Reference proteome</keyword>
<evidence type="ECO:0000256" key="2">
    <source>
        <dbReference type="ARBA" id="ARBA00022723"/>
    </source>
</evidence>
<evidence type="ECO:0000256" key="1">
    <source>
        <dbReference type="ARBA" id="ARBA00010043"/>
    </source>
</evidence>
<keyword evidence="3 5" id="KW-0863">Zinc-finger</keyword>
<feature type="zinc finger region" description="C3H1-type" evidence="5">
    <location>
        <begin position="165"/>
        <end position="202"/>
    </location>
</feature>
<evidence type="ECO:0000313" key="9">
    <source>
        <dbReference type="Proteomes" id="UP001209878"/>
    </source>
</evidence>
<reference evidence="8" key="1">
    <citation type="journal article" date="2023" name="Mol. Biol. Evol.">
        <title>Third-Generation Sequencing Reveals the Adaptive Role of the Epigenome in Three Deep-Sea Polychaetes.</title>
        <authorList>
            <person name="Perez M."/>
            <person name="Aroh O."/>
            <person name="Sun Y."/>
            <person name="Lan Y."/>
            <person name="Juniper S.K."/>
            <person name="Young C.R."/>
            <person name="Angers B."/>
            <person name="Qian P.Y."/>
        </authorList>
    </citation>
    <scope>NUCLEOTIDE SEQUENCE</scope>
    <source>
        <strain evidence="8">R07B-5</strain>
    </source>
</reference>
<feature type="domain" description="C3H1-type" evidence="7">
    <location>
        <begin position="93"/>
        <end position="120"/>
    </location>
</feature>
<dbReference type="SMART" id="SM00356">
    <property type="entry name" value="ZnF_C3H1"/>
    <property type="match status" value="2"/>
</dbReference>
<dbReference type="AlphaFoldDB" id="A0AAD9NJ18"/>
<evidence type="ECO:0000256" key="6">
    <source>
        <dbReference type="SAM" id="MobiDB-lite"/>
    </source>
</evidence>
<dbReference type="Proteomes" id="UP001209878">
    <property type="component" value="Unassembled WGS sequence"/>
</dbReference>
<comment type="caution">
    <text evidence="8">The sequence shown here is derived from an EMBL/GenBank/DDBJ whole genome shotgun (WGS) entry which is preliminary data.</text>
</comment>
<comment type="similarity">
    <text evidence="1">Belongs to the ZC3H15/TMA46 family.</text>
</comment>
<keyword evidence="2 5" id="KW-0479">Metal-binding</keyword>
<dbReference type="InterPro" id="IPR036855">
    <property type="entry name" value="Znf_CCCH_sf"/>
</dbReference>
<dbReference type="GO" id="GO:0003729">
    <property type="term" value="F:mRNA binding"/>
    <property type="evidence" value="ECO:0007669"/>
    <property type="project" value="TreeGrafter"/>
</dbReference>
<organism evidence="8 9">
    <name type="scientific">Ridgeia piscesae</name>
    <name type="common">Tubeworm</name>
    <dbReference type="NCBI Taxonomy" id="27915"/>
    <lineage>
        <taxon>Eukaryota</taxon>
        <taxon>Metazoa</taxon>
        <taxon>Spiralia</taxon>
        <taxon>Lophotrochozoa</taxon>
        <taxon>Annelida</taxon>
        <taxon>Polychaeta</taxon>
        <taxon>Sedentaria</taxon>
        <taxon>Canalipalpata</taxon>
        <taxon>Sabellida</taxon>
        <taxon>Siboglinidae</taxon>
        <taxon>Ridgeia</taxon>
    </lineage>
</organism>
<dbReference type="EMBL" id="JAODUO010001016">
    <property type="protein sequence ID" value="KAK2171865.1"/>
    <property type="molecule type" value="Genomic_DNA"/>
</dbReference>
<proteinExistence type="inferred from homology"/>
<evidence type="ECO:0000313" key="8">
    <source>
        <dbReference type="EMBL" id="KAK2171865.1"/>
    </source>
</evidence>
<dbReference type="InterPro" id="IPR000571">
    <property type="entry name" value="Znf_CCCH"/>
</dbReference>
<dbReference type="InterPro" id="IPR032378">
    <property type="entry name" value="ZC3H15/TMA46_C"/>
</dbReference>
<name>A0AAD9NJ18_RIDPI</name>
<dbReference type="Pfam" id="PF16543">
    <property type="entry name" value="DFRP_C"/>
    <property type="match status" value="1"/>
</dbReference>
<dbReference type="GO" id="GO:0008270">
    <property type="term" value="F:zinc ion binding"/>
    <property type="evidence" value="ECO:0007669"/>
    <property type="project" value="UniProtKB-KW"/>
</dbReference>
<accession>A0AAD9NJ18</accession>